<dbReference type="Pfam" id="PF03816">
    <property type="entry name" value="LytR_cpsA_psr"/>
    <property type="match status" value="1"/>
</dbReference>
<dbReference type="AlphaFoldDB" id="A0AAD0P4B5"/>
<evidence type="ECO:0000313" key="4">
    <source>
        <dbReference type="Proteomes" id="UP000249163"/>
    </source>
</evidence>
<dbReference type="PANTHER" id="PTHR33392">
    <property type="entry name" value="POLYISOPRENYL-TEICHOIC ACID--PEPTIDOGLYCAN TEICHOIC ACID TRANSFERASE TAGU"/>
    <property type="match status" value="1"/>
</dbReference>
<dbReference type="PANTHER" id="PTHR33392:SF6">
    <property type="entry name" value="POLYISOPRENYL-TEICHOIC ACID--PEPTIDOGLYCAN TEICHOIC ACID TRANSFERASE TAGU"/>
    <property type="match status" value="1"/>
</dbReference>
<dbReference type="Proteomes" id="UP000249163">
    <property type="component" value="Chromosome"/>
</dbReference>
<feature type="domain" description="Cell envelope-related transcriptional attenuator" evidence="2">
    <location>
        <begin position="120"/>
        <end position="270"/>
    </location>
</feature>
<comment type="similarity">
    <text evidence="1">Belongs to the LytR/CpsA/Psr (LCP) family.</text>
</comment>
<evidence type="ECO:0000259" key="2">
    <source>
        <dbReference type="Pfam" id="PF03816"/>
    </source>
</evidence>
<protein>
    <submittedName>
        <fullName evidence="3">Transcriptional regulator</fullName>
    </submittedName>
</protein>
<dbReference type="InterPro" id="IPR004474">
    <property type="entry name" value="LytR_CpsA_psr"/>
</dbReference>
<reference evidence="3 4" key="1">
    <citation type="submission" date="2017-06" db="EMBL/GenBank/DDBJ databases">
        <title>Complete genome sequence of Paenibacillus odorifer CBA7130.</title>
        <authorList>
            <person name="Nam Y.-D."/>
            <person name="Kang J."/>
            <person name="Chung W.-H."/>
        </authorList>
    </citation>
    <scope>NUCLEOTIDE SEQUENCE [LARGE SCALE GENOMIC DNA]</scope>
    <source>
        <strain evidence="3 4">CBA7130</strain>
    </source>
</reference>
<gene>
    <name evidence="3" type="ORF">CD191_19705</name>
</gene>
<dbReference type="EMBL" id="CP021965">
    <property type="protein sequence ID" value="AWV34663.1"/>
    <property type="molecule type" value="Genomic_DNA"/>
</dbReference>
<name>A0AAD0P4B5_9BACL</name>
<evidence type="ECO:0000256" key="1">
    <source>
        <dbReference type="ARBA" id="ARBA00006068"/>
    </source>
</evidence>
<dbReference type="Gene3D" id="3.40.630.190">
    <property type="entry name" value="LCP protein"/>
    <property type="match status" value="1"/>
</dbReference>
<proteinExistence type="inferred from homology"/>
<evidence type="ECO:0000313" key="3">
    <source>
        <dbReference type="EMBL" id="AWV34663.1"/>
    </source>
</evidence>
<sequence length="367" mass="41285">MKNKQTTHSASSFSLSRIEKKKVKKKTKTSKKKKIWLFTLAIVLIAGLGSYVFRKELLIFGFNNVVAPTIEHTLDGSYVPLENNENAEAPGLQPMANNKDRPFSILLLGTDQRGKENGLSDSIIYTVIRPVDHKVLFVSIPRDSYAEIIGAEKVKGARKETKINAAHSYGGPQMSVDTVKNLLNAPIEYYATINFNGLVGVTDALGGVELPITKVIENKSPDHEKLRIEPNKPIYSGAEALMYVRYREDSDFKRTERQRIFLKSALERMKRVDNILNIQKIIEIAGSNFQTNMKSDFILDLAKRVILEGGTPEITSHMLQGEGRRKDQWYYMLDENDVKRTHELIEIWLNPDSTDTDLAAASADDAA</sequence>
<dbReference type="RefSeq" id="WP_081388918.1">
    <property type="nucleotide sequence ID" value="NZ_CP021965.1"/>
</dbReference>
<accession>A0AAD0P4B5</accession>
<organism evidence="3 4">
    <name type="scientific">Paenibacillus odorifer</name>
    <dbReference type="NCBI Taxonomy" id="189426"/>
    <lineage>
        <taxon>Bacteria</taxon>
        <taxon>Bacillati</taxon>
        <taxon>Bacillota</taxon>
        <taxon>Bacilli</taxon>
        <taxon>Bacillales</taxon>
        <taxon>Paenibacillaceae</taxon>
        <taxon>Paenibacillus</taxon>
    </lineage>
</organism>
<dbReference type="NCBIfam" id="TIGR00350">
    <property type="entry name" value="lytR_cpsA_psr"/>
    <property type="match status" value="1"/>
</dbReference>
<dbReference type="InterPro" id="IPR050922">
    <property type="entry name" value="LytR/CpsA/Psr_CW_biosynth"/>
</dbReference>